<evidence type="ECO:0000313" key="4">
    <source>
        <dbReference type="Proteomes" id="UP000551616"/>
    </source>
</evidence>
<dbReference type="AlphaFoldDB" id="A0A7V8V0V5"/>
<proteinExistence type="predicted"/>
<feature type="chain" id="PRO_5031421538" description="SGNH hydrolase-type esterase domain-containing protein" evidence="1">
    <location>
        <begin position="28"/>
        <end position="274"/>
    </location>
</feature>
<dbReference type="Proteomes" id="UP000551616">
    <property type="component" value="Unassembled WGS sequence"/>
</dbReference>
<evidence type="ECO:0000256" key="1">
    <source>
        <dbReference type="SAM" id="SignalP"/>
    </source>
</evidence>
<dbReference type="PANTHER" id="PTHR30383:SF26">
    <property type="entry name" value="SGNH HYDROLASE-TYPE ESTERASE DOMAIN-CONTAINING PROTEIN"/>
    <property type="match status" value="1"/>
</dbReference>
<dbReference type="Pfam" id="PF13472">
    <property type="entry name" value="Lipase_GDSL_2"/>
    <property type="match status" value="1"/>
</dbReference>
<reference evidence="3 4" key="1">
    <citation type="submission" date="2020-05" db="EMBL/GenBank/DDBJ databases">
        <title>Bremerella alba sp. nov., a novel planctomycete isolated from the surface of the macroalga Fucus spiralis.</title>
        <authorList>
            <person name="Godinho O."/>
            <person name="Botelho R."/>
            <person name="Albuquerque L."/>
            <person name="Wiegand S."/>
            <person name="Da Costa M.S."/>
            <person name="Lobo-Da-Cunha A."/>
            <person name="Jogler C."/>
            <person name="Lage O.M."/>
        </authorList>
    </citation>
    <scope>NUCLEOTIDE SEQUENCE [LARGE SCALE GENOMIC DNA]</scope>
    <source>
        <strain evidence="3 4">FF15</strain>
    </source>
</reference>
<sequence length="274" mass="30482">MKCCTLLILAVTSFFSMGLMTCSNVQAEPTNAKEAAAEKARADQELDDRYQALVKTLSPAEQAWERVLQENLGNFYLPIHKREKIAGKSNAWDFVKDDPQLPRVLLIGDSVSRGYTQSVRNELAGKVNVHRAPANCGPTSLGLRNLDVWLGDEKWDVIHFNFGIHDRNTPIAEYRQRLEQLIARMQETGAKLIWASTTPIPDDAAKKQTAASIAERNKAAAEIMAKHGIETNDLFISITPYLDKMQNPNDVHFNAAGYKFLGQNTAKAISNALK</sequence>
<feature type="domain" description="SGNH hydrolase-type esterase" evidence="2">
    <location>
        <begin position="107"/>
        <end position="259"/>
    </location>
</feature>
<feature type="signal peptide" evidence="1">
    <location>
        <begin position="1"/>
        <end position="27"/>
    </location>
</feature>
<dbReference type="CDD" id="cd00229">
    <property type="entry name" value="SGNH_hydrolase"/>
    <property type="match status" value="1"/>
</dbReference>
<gene>
    <name evidence="3" type="ORF">HOV93_00290</name>
</gene>
<comment type="caution">
    <text evidence="3">The sequence shown here is derived from an EMBL/GenBank/DDBJ whole genome shotgun (WGS) entry which is preliminary data.</text>
</comment>
<dbReference type="EMBL" id="JABRWO010000001">
    <property type="protein sequence ID" value="MBA2112888.1"/>
    <property type="molecule type" value="Genomic_DNA"/>
</dbReference>
<dbReference type="InterPro" id="IPR036514">
    <property type="entry name" value="SGNH_hydro_sf"/>
</dbReference>
<evidence type="ECO:0000259" key="2">
    <source>
        <dbReference type="Pfam" id="PF13472"/>
    </source>
</evidence>
<dbReference type="GO" id="GO:0004622">
    <property type="term" value="F:phosphatidylcholine lysophospholipase activity"/>
    <property type="evidence" value="ECO:0007669"/>
    <property type="project" value="TreeGrafter"/>
</dbReference>
<keyword evidence="4" id="KW-1185">Reference proteome</keyword>
<dbReference type="InterPro" id="IPR051532">
    <property type="entry name" value="Ester_Hydrolysis_Enzymes"/>
</dbReference>
<protein>
    <recommendedName>
        <fullName evidence="2">SGNH hydrolase-type esterase domain-containing protein</fullName>
    </recommendedName>
</protein>
<dbReference type="InterPro" id="IPR013830">
    <property type="entry name" value="SGNH_hydro"/>
</dbReference>
<dbReference type="Gene3D" id="3.40.50.1110">
    <property type="entry name" value="SGNH hydrolase"/>
    <property type="match status" value="1"/>
</dbReference>
<name>A0A7V8V0V5_9BACT</name>
<dbReference type="PANTHER" id="PTHR30383">
    <property type="entry name" value="THIOESTERASE 1/PROTEASE 1/LYSOPHOSPHOLIPASE L1"/>
    <property type="match status" value="1"/>
</dbReference>
<keyword evidence="1" id="KW-0732">Signal</keyword>
<dbReference type="SUPFAM" id="SSF52266">
    <property type="entry name" value="SGNH hydrolase"/>
    <property type="match status" value="1"/>
</dbReference>
<accession>A0A7V8V0V5</accession>
<organism evidence="3 4">
    <name type="scientific">Bremerella alba</name>
    <dbReference type="NCBI Taxonomy" id="980252"/>
    <lineage>
        <taxon>Bacteria</taxon>
        <taxon>Pseudomonadati</taxon>
        <taxon>Planctomycetota</taxon>
        <taxon>Planctomycetia</taxon>
        <taxon>Pirellulales</taxon>
        <taxon>Pirellulaceae</taxon>
        <taxon>Bremerella</taxon>
    </lineage>
</organism>
<evidence type="ECO:0000313" key="3">
    <source>
        <dbReference type="EMBL" id="MBA2112888.1"/>
    </source>
</evidence>